<name>A0A419SDS4_9BACL</name>
<dbReference type="OrthoDB" id="2678684at2"/>
<dbReference type="EMBL" id="MCHY01000013">
    <property type="protein sequence ID" value="RKD21043.1"/>
    <property type="molecule type" value="Genomic_DNA"/>
</dbReference>
<proteinExistence type="predicted"/>
<evidence type="ECO:0000313" key="1">
    <source>
        <dbReference type="EMBL" id="RKD21043.1"/>
    </source>
</evidence>
<dbReference type="RefSeq" id="WP_120191111.1">
    <property type="nucleotide sequence ID" value="NZ_MCHY01000013.1"/>
</dbReference>
<gene>
    <name evidence="1" type="ORF">BEP19_15295</name>
</gene>
<dbReference type="InterPro" id="IPR029016">
    <property type="entry name" value="GAF-like_dom_sf"/>
</dbReference>
<dbReference type="AlphaFoldDB" id="A0A419SDS4"/>
<keyword evidence="2" id="KW-1185">Reference proteome</keyword>
<accession>A0A419SDS4</accession>
<evidence type="ECO:0008006" key="3">
    <source>
        <dbReference type="Google" id="ProtNLM"/>
    </source>
</evidence>
<protein>
    <recommendedName>
        <fullName evidence="3">GAF domain-containing protein</fullName>
    </recommendedName>
</protein>
<reference evidence="1 2" key="1">
    <citation type="submission" date="2016-08" db="EMBL/GenBank/DDBJ databases">
        <title>Novel Firmicute Genomes.</title>
        <authorList>
            <person name="Poppleton D.I."/>
            <person name="Gribaldo S."/>
        </authorList>
    </citation>
    <scope>NUCLEOTIDE SEQUENCE [LARGE SCALE GENOMIC DNA]</scope>
    <source>
        <strain evidence="1 2">RAOx-1</strain>
    </source>
</reference>
<dbReference type="Gene3D" id="3.30.450.40">
    <property type="match status" value="1"/>
</dbReference>
<dbReference type="SUPFAM" id="SSF55781">
    <property type="entry name" value="GAF domain-like"/>
    <property type="match status" value="1"/>
</dbReference>
<organism evidence="1 2">
    <name type="scientific">Ammoniphilus oxalaticus</name>
    <dbReference type="NCBI Taxonomy" id="66863"/>
    <lineage>
        <taxon>Bacteria</taxon>
        <taxon>Bacillati</taxon>
        <taxon>Bacillota</taxon>
        <taxon>Bacilli</taxon>
        <taxon>Bacillales</taxon>
        <taxon>Paenibacillaceae</taxon>
        <taxon>Aneurinibacillus group</taxon>
        <taxon>Ammoniphilus</taxon>
    </lineage>
</organism>
<sequence length="126" mass="13935">MSKAADITTLELIAAVHQVTVMDQSVYELLVERLHRQVVHFEWVGLYLLHDNQYKLTASAGDQTPDSLARKSILQVPISSSSGELYGKLTVTNSRAIAFDDSDFTSIEALAVEIGLKIESLTEQKN</sequence>
<evidence type="ECO:0000313" key="2">
    <source>
        <dbReference type="Proteomes" id="UP000284219"/>
    </source>
</evidence>
<dbReference type="Proteomes" id="UP000284219">
    <property type="component" value="Unassembled WGS sequence"/>
</dbReference>
<comment type="caution">
    <text evidence="1">The sequence shown here is derived from an EMBL/GenBank/DDBJ whole genome shotgun (WGS) entry which is preliminary data.</text>
</comment>